<dbReference type="Gene3D" id="1.10.287.950">
    <property type="entry name" value="Methyl-accepting chemotaxis protein"/>
    <property type="match status" value="1"/>
</dbReference>
<feature type="domain" description="HAMP" evidence="10">
    <location>
        <begin position="225"/>
        <end position="277"/>
    </location>
</feature>
<feature type="transmembrane region" description="Helical" evidence="8">
    <location>
        <begin position="202"/>
        <end position="224"/>
    </location>
</feature>
<evidence type="ECO:0000256" key="3">
    <source>
        <dbReference type="ARBA" id="ARBA00023136"/>
    </source>
</evidence>
<evidence type="ECO:0000256" key="1">
    <source>
        <dbReference type="ARBA" id="ARBA00004236"/>
    </source>
</evidence>
<proteinExistence type="inferred from homology"/>
<dbReference type="SMART" id="SM00304">
    <property type="entry name" value="HAMP"/>
    <property type="match status" value="1"/>
</dbReference>
<keyword evidence="12" id="KW-1185">Reference proteome</keyword>
<keyword evidence="8" id="KW-0812">Transmembrane</keyword>
<dbReference type="Proteomes" id="UP001469365">
    <property type="component" value="Unassembled WGS sequence"/>
</dbReference>
<keyword evidence="7" id="KW-0175">Coiled coil</keyword>
<sequence length="582" mass="63372">MPTFISRSVSRKLSLMLFSIMLAFALSSAFFSYQGMRSQYIDNVKTIHETNELMATLLSSYIVSIRDSKKTPAELLKDENYIALAGVLDSMVKKELVENAYVFSPDIQSQGGKDILNILVTNTSLSGLQPPKSPYTLPDAFKKAVLELDKLDVALTDTYRDDSGVDYISTLSKVRDDKGNTLAIFGLDFKYDNIQTMLAKEIFYSFGFALLLGILFSVLSWFAILKQLAPLKELTEATNRAAHGDFSFQVPVTRQDDFGRLKQYFNSMLVNVAALLNDVAASSQTAVSASRAMQEGSTRSLDTTRQMAHAVQEIAAGAELQQHSTAETKRAIEEMAVGVQRIAESAGDVTEQVFAVAEETGTNQKLMAQTVEQMERINESVHESEEKLERLLERSSDISGIVSIISDIANQTNLLSLNASIEAARAGEHGRGFAIVAGEIRKLAEQSQVSSQSIAELIGGITQDTDSIATSMRAGAQEATSGAEIVRRTYDGFERIAGSVRQITSQVEEISAATEQLSASSEEISATMEELSRISRQAAANAQEAAASVDHQVQTMDAMTQSVEELSASSDKVNEGLSKFTI</sequence>
<evidence type="ECO:0000313" key="12">
    <source>
        <dbReference type="Proteomes" id="UP001469365"/>
    </source>
</evidence>
<dbReference type="Pfam" id="PF00672">
    <property type="entry name" value="HAMP"/>
    <property type="match status" value="1"/>
</dbReference>
<evidence type="ECO:0000259" key="10">
    <source>
        <dbReference type="PROSITE" id="PS50885"/>
    </source>
</evidence>
<evidence type="ECO:0000259" key="9">
    <source>
        <dbReference type="PROSITE" id="PS50111"/>
    </source>
</evidence>
<dbReference type="PROSITE" id="PS50885">
    <property type="entry name" value="HAMP"/>
    <property type="match status" value="1"/>
</dbReference>
<dbReference type="PROSITE" id="PS50111">
    <property type="entry name" value="CHEMOTAXIS_TRANSDUC_2"/>
    <property type="match status" value="1"/>
</dbReference>
<feature type="domain" description="Methyl-accepting transducer" evidence="9">
    <location>
        <begin position="296"/>
        <end position="532"/>
    </location>
</feature>
<dbReference type="CDD" id="cd11386">
    <property type="entry name" value="MCP_signal"/>
    <property type="match status" value="1"/>
</dbReference>
<feature type="coiled-coil region" evidence="7">
    <location>
        <begin position="367"/>
        <end position="394"/>
    </location>
</feature>
<dbReference type="EMBL" id="JBBPCC010000029">
    <property type="protein sequence ID" value="MEK8132375.1"/>
    <property type="molecule type" value="Genomic_DNA"/>
</dbReference>
<evidence type="ECO:0000256" key="6">
    <source>
        <dbReference type="PROSITE-ProRule" id="PRU00284"/>
    </source>
</evidence>
<evidence type="ECO:0000256" key="5">
    <source>
        <dbReference type="ARBA" id="ARBA00029447"/>
    </source>
</evidence>
<comment type="caution">
    <text evidence="11">The sequence shown here is derived from an EMBL/GenBank/DDBJ whole genome shotgun (WGS) entry which is preliminary data.</text>
</comment>
<dbReference type="Gene3D" id="1.10.8.500">
    <property type="entry name" value="HAMP domain in histidine kinase"/>
    <property type="match status" value="1"/>
</dbReference>
<evidence type="ECO:0000256" key="7">
    <source>
        <dbReference type="SAM" id="Coils"/>
    </source>
</evidence>
<dbReference type="CDD" id="cd06225">
    <property type="entry name" value="HAMP"/>
    <property type="match status" value="1"/>
</dbReference>
<accession>A0ABU9DWB8</accession>
<dbReference type="SMART" id="SM00283">
    <property type="entry name" value="MA"/>
    <property type="match status" value="1"/>
</dbReference>
<reference evidence="11 12" key="1">
    <citation type="submission" date="2024-04" db="EMBL/GenBank/DDBJ databases">
        <title>draft genome sequnece of Paenibacillus filicis.</title>
        <authorList>
            <person name="Kim D.-U."/>
        </authorList>
    </citation>
    <scope>NUCLEOTIDE SEQUENCE [LARGE SCALE GENOMIC DNA]</scope>
    <source>
        <strain evidence="11 12">KACC14197</strain>
    </source>
</reference>
<keyword evidence="3 8" id="KW-0472">Membrane</keyword>
<evidence type="ECO:0000256" key="2">
    <source>
        <dbReference type="ARBA" id="ARBA00022475"/>
    </source>
</evidence>
<comment type="similarity">
    <text evidence="5">Belongs to the methyl-accepting chemotaxis (MCP) protein family.</text>
</comment>
<dbReference type="RefSeq" id="WP_341419509.1">
    <property type="nucleotide sequence ID" value="NZ_JBBPCC010000029.1"/>
</dbReference>
<keyword evidence="8" id="KW-1133">Transmembrane helix</keyword>
<evidence type="ECO:0000256" key="8">
    <source>
        <dbReference type="SAM" id="Phobius"/>
    </source>
</evidence>
<evidence type="ECO:0000313" key="11">
    <source>
        <dbReference type="EMBL" id="MEK8132375.1"/>
    </source>
</evidence>
<dbReference type="PANTHER" id="PTHR32089">
    <property type="entry name" value="METHYL-ACCEPTING CHEMOTAXIS PROTEIN MCPB"/>
    <property type="match status" value="1"/>
</dbReference>
<gene>
    <name evidence="11" type="ORF">WMW72_31200</name>
</gene>
<dbReference type="InterPro" id="IPR003660">
    <property type="entry name" value="HAMP_dom"/>
</dbReference>
<keyword evidence="4 6" id="KW-0807">Transducer</keyword>
<name>A0ABU9DWB8_9BACL</name>
<protein>
    <submittedName>
        <fullName evidence="11">HAMP domain-containing methyl-accepting chemotaxis protein</fullName>
    </submittedName>
</protein>
<dbReference type="InterPro" id="IPR004089">
    <property type="entry name" value="MCPsignal_dom"/>
</dbReference>
<keyword evidence="2" id="KW-1003">Cell membrane</keyword>
<dbReference type="SUPFAM" id="SSF58104">
    <property type="entry name" value="Methyl-accepting chemotaxis protein (MCP) signaling domain"/>
    <property type="match status" value="1"/>
</dbReference>
<organism evidence="11 12">
    <name type="scientific">Paenibacillus filicis</name>
    <dbReference type="NCBI Taxonomy" id="669464"/>
    <lineage>
        <taxon>Bacteria</taxon>
        <taxon>Bacillati</taxon>
        <taxon>Bacillota</taxon>
        <taxon>Bacilli</taxon>
        <taxon>Bacillales</taxon>
        <taxon>Paenibacillaceae</taxon>
        <taxon>Paenibacillus</taxon>
    </lineage>
</organism>
<comment type="subcellular location">
    <subcellularLocation>
        <location evidence="1">Cell membrane</location>
    </subcellularLocation>
</comment>
<dbReference type="PANTHER" id="PTHR32089:SF112">
    <property type="entry name" value="LYSOZYME-LIKE PROTEIN-RELATED"/>
    <property type="match status" value="1"/>
</dbReference>
<evidence type="ECO:0000256" key="4">
    <source>
        <dbReference type="ARBA" id="ARBA00023224"/>
    </source>
</evidence>
<dbReference type="Pfam" id="PF00015">
    <property type="entry name" value="MCPsignal"/>
    <property type="match status" value="1"/>
</dbReference>